<evidence type="ECO:0000256" key="1">
    <source>
        <dbReference type="ARBA" id="ARBA00022617"/>
    </source>
</evidence>
<feature type="region of interest" description="Disordered" evidence="5">
    <location>
        <begin position="30"/>
        <end position="52"/>
    </location>
</feature>
<evidence type="ECO:0000313" key="8">
    <source>
        <dbReference type="Proteomes" id="UP000005709"/>
    </source>
</evidence>
<evidence type="ECO:0000256" key="4">
    <source>
        <dbReference type="PROSITE-ProRule" id="PRU00433"/>
    </source>
</evidence>
<accession>C8PH04</accession>
<evidence type="ECO:0000259" key="6">
    <source>
        <dbReference type="PROSITE" id="PS51007"/>
    </source>
</evidence>
<dbReference type="GO" id="GO:0009055">
    <property type="term" value="F:electron transfer activity"/>
    <property type="evidence" value="ECO:0007669"/>
    <property type="project" value="InterPro"/>
</dbReference>
<proteinExistence type="predicted"/>
<dbReference type="STRING" id="824.CGRAC_1993"/>
<keyword evidence="8" id="KW-1185">Reference proteome</keyword>
<gene>
    <name evidence="7" type="ORF">CAMGR0001_2192</name>
</gene>
<organism evidence="7 8">
    <name type="scientific">Campylobacter gracilis RM3268</name>
    <dbReference type="NCBI Taxonomy" id="553220"/>
    <lineage>
        <taxon>Bacteria</taxon>
        <taxon>Pseudomonadati</taxon>
        <taxon>Campylobacterota</taxon>
        <taxon>Epsilonproteobacteria</taxon>
        <taxon>Campylobacterales</taxon>
        <taxon>Campylobacteraceae</taxon>
        <taxon>Campylobacter</taxon>
    </lineage>
</organism>
<name>C8PH04_9BACT</name>
<feature type="compositionally biased region" description="Polar residues" evidence="5">
    <location>
        <begin position="36"/>
        <end position="50"/>
    </location>
</feature>
<dbReference type="eggNOG" id="COG2863">
    <property type="taxonomic scope" value="Bacteria"/>
</dbReference>
<dbReference type="SUPFAM" id="SSF46626">
    <property type="entry name" value="Cytochrome c"/>
    <property type="match status" value="1"/>
</dbReference>
<evidence type="ECO:0000313" key="7">
    <source>
        <dbReference type="EMBL" id="EEV17825.1"/>
    </source>
</evidence>
<dbReference type="PROSITE" id="PS51007">
    <property type="entry name" value="CYTC"/>
    <property type="match status" value="1"/>
</dbReference>
<dbReference type="OrthoDB" id="5359603at2"/>
<evidence type="ECO:0000256" key="2">
    <source>
        <dbReference type="ARBA" id="ARBA00022723"/>
    </source>
</evidence>
<dbReference type="RefSeq" id="WP_005870840.1">
    <property type="nucleotide sequence ID" value="NZ_ACYG01000022.1"/>
</dbReference>
<evidence type="ECO:0000256" key="3">
    <source>
        <dbReference type="ARBA" id="ARBA00023004"/>
    </source>
</evidence>
<evidence type="ECO:0000256" key="5">
    <source>
        <dbReference type="SAM" id="MobiDB-lite"/>
    </source>
</evidence>
<dbReference type="GO" id="GO:0046872">
    <property type="term" value="F:metal ion binding"/>
    <property type="evidence" value="ECO:0007669"/>
    <property type="project" value="UniProtKB-KW"/>
</dbReference>
<comment type="caution">
    <text evidence="7">The sequence shown here is derived from an EMBL/GenBank/DDBJ whole genome shotgun (WGS) entry which is preliminary data.</text>
</comment>
<sequence length="149" mass="15927">MKPGKILALILGVALIALMIFMASSGGSGVPKQEQAKPQVQTKPAPQSKSVDLIDDKDVKNIKILQQSVKERDFEVSSSYLVSCAPCHGDDGRGKIAPPIGGKSKDQILASLKDYKAGKIKNSLMSGLLTNVSDESLDKLADEISKFKE</sequence>
<feature type="domain" description="Cytochrome c" evidence="6">
    <location>
        <begin position="65"/>
        <end position="148"/>
    </location>
</feature>
<dbReference type="GO" id="GO:0020037">
    <property type="term" value="F:heme binding"/>
    <property type="evidence" value="ECO:0007669"/>
    <property type="project" value="InterPro"/>
</dbReference>
<dbReference type="Gene3D" id="1.10.760.10">
    <property type="entry name" value="Cytochrome c-like domain"/>
    <property type="match status" value="1"/>
</dbReference>
<keyword evidence="3 4" id="KW-0408">Iron</keyword>
<keyword evidence="1 4" id="KW-0349">Heme</keyword>
<keyword evidence="2 4" id="KW-0479">Metal-binding</keyword>
<dbReference type="EMBL" id="ACYG01000022">
    <property type="protein sequence ID" value="EEV17825.1"/>
    <property type="molecule type" value="Genomic_DNA"/>
</dbReference>
<dbReference type="AlphaFoldDB" id="C8PH04"/>
<dbReference type="Proteomes" id="UP000005709">
    <property type="component" value="Unassembled WGS sequence"/>
</dbReference>
<dbReference type="InterPro" id="IPR036909">
    <property type="entry name" value="Cyt_c-like_dom_sf"/>
</dbReference>
<dbReference type="InterPro" id="IPR009056">
    <property type="entry name" value="Cyt_c-like_dom"/>
</dbReference>
<reference evidence="7 8" key="1">
    <citation type="submission" date="2009-07" db="EMBL/GenBank/DDBJ databases">
        <authorList>
            <person name="Madupu R."/>
            <person name="Sebastian Y."/>
            <person name="Durkin A.S."/>
            <person name="Torralba M."/>
            <person name="Methe B."/>
            <person name="Sutton G.G."/>
            <person name="Strausberg R.L."/>
            <person name="Nelson K.E."/>
        </authorList>
    </citation>
    <scope>NUCLEOTIDE SEQUENCE [LARGE SCALE GENOMIC DNA]</scope>
    <source>
        <strain evidence="7 8">RM3268</strain>
    </source>
</reference>
<protein>
    <recommendedName>
        <fullName evidence="6">Cytochrome c domain-containing protein</fullName>
    </recommendedName>
</protein>